<evidence type="ECO:0000313" key="2">
    <source>
        <dbReference type="EMBL" id="KIO14662.1"/>
    </source>
</evidence>
<sequence length="176" mass="19387">MRSNGCIRNLSIKQSRSGAPILTYLGADVKHVVAHVSHLASTSTHGLKFGRGYGIVQRGKGDELSNNLQSTALECRTPSYTRSYQSPATARKRNTTHICHQRTPGKSKRASEPEREVCLCLCTQLRTFEYSYQIPGEKYSGTSALCSTGLPIAQGLTVEYNPKMFLTPLGLKQKHT</sequence>
<reference evidence="2 3" key="1">
    <citation type="submission" date="2014-04" db="EMBL/GenBank/DDBJ databases">
        <authorList>
            <consortium name="DOE Joint Genome Institute"/>
            <person name="Kuo A."/>
            <person name="Kohler A."/>
            <person name="Costa M.D."/>
            <person name="Nagy L.G."/>
            <person name="Floudas D."/>
            <person name="Copeland A."/>
            <person name="Barry K.W."/>
            <person name="Cichocki N."/>
            <person name="Veneault-Fourrey C."/>
            <person name="LaButti K."/>
            <person name="Lindquist E.A."/>
            <person name="Lipzen A."/>
            <person name="Lundell T."/>
            <person name="Morin E."/>
            <person name="Murat C."/>
            <person name="Sun H."/>
            <person name="Tunlid A."/>
            <person name="Henrissat B."/>
            <person name="Grigoriev I.V."/>
            <person name="Hibbett D.S."/>
            <person name="Martin F."/>
            <person name="Nordberg H.P."/>
            <person name="Cantor M.N."/>
            <person name="Hua S.X."/>
        </authorList>
    </citation>
    <scope>NUCLEOTIDE SEQUENCE [LARGE SCALE GENOMIC DNA]</scope>
    <source>
        <strain evidence="2 3">Marx 270</strain>
    </source>
</reference>
<keyword evidence="3" id="KW-1185">Reference proteome</keyword>
<organism evidence="2 3">
    <name type="scientific">Pisolithus tinctorius Marx 270</name>
    <dbReference type="NCBI Taxonomy" id="870435"/>
    <lineage>
        <taxon>Eukaryota</taxon>
        <taxon>Fungi</taxon>
        <taxon>Dikarya</taxon>
        <taxon>Basidiomycota</taxon>
        <taxon>Agaricomycotina</taxon>
        <taxon>Agaricomycetes</taxon>
        <taxon>Agaricomycetidae</taxon>
        <taxon>Boletales</taxon>
        <taxon>Sclerodermatineae</taxon>
        <taxon>Pisolithaceae</taxon>
        <taxon>Pisolithus</taxon>
    </lineage>
</organism>
<feature type="region of interest" description="Disordered" evidence="1">
    <location>
        <begin position="83"/>
        <end position="108"/>
    </location>
</feature>
<reference evidence="3" key="2">
    <citation type="submission" date="2015-01" db="EMBL/GenBank/DDBJ databases">
        <title>Evolutionary Origins and Diversification of the Mycorrhizal Mutualists.</title>
        <authorList>
            <consortium name="DOE Joint Genome Institute"/>
            <consortium name="Mycorrhizal Genomics Consortium"/>
            <person name="Kohler A."/>
            <person name="Kuo A."/>
            <person name="Nagy L.G."/>
            <person name="Floudas D."/>
            <person name="Copeland A."/>
            <person name="Barry K.W."/>
            <person name="Cichocki N."/>
            <person name="Veneault-Fourrey C."/>
            <person name="LaButti K."/>
            <person name="Lindquist E.A."/>
            <person name="Lipzen A."/>
            <person name="Lundell T."/>
            <person name="Morin E."/>
            <person name="Murat C."/>
            <person name="Riley R."/>
            <person name="Ohm R."/>
            <person name="Sun H."/>
            <person name="Tunlid A."/>
            <person name="Henrissat B."/>
            <person name="Grigoriev I.V."/>
            <person name="Hibbett D.S."/>
            <person name="Martin F."/>
        </authorList>
    </citation>
    <scope>NUCLEOTIDE SEQUENCE [LARGE SCALE GENOMIC DNA]</scope>
    <source>
        <strain evidence="3">Marx 270</strain>
    </source>
</reference>
<proteinExistence type="predicted"/>
<gene>
    <name evidence="2" type="ORF">M404DRAFT_181126</name>
</gene>
<dbReference type="EMBL" id="KN831944">
    <property type="protein sequence ID" value="KIO14662.1"/>
    <property type="molecule type" value="Genomic_DNA"/>
</dbReference>
<dbReference type="InParanoid" id="A0A0C3KYQ8"/>
<protein>
    <submittedName>
        <fullName evidence="2">Uncharacterized protein</fullName>
    </submittedName>
</protein>
<evidence type="ECO:0000313" key="3">
    <source>
        <dbReference type="Proteomes" id="UP000054217"/>
    </source>
</evidence>
<accession>A0A0C3KYQ8</accession>
<dbReference type="AlphaFoldDB" id="A0A0C3KYQ8"/>
<dbReference type="HOGENOM" id="CLU_1525773_0_0_1"/>
<feature type="compositionally biased region" description="Basic residues" evidence="1">
    <location>
        <begin position="90"/>
        <end position="108"/>
    </location>
</feature>
<dbReference type="Proteomes" id="UP000054217">
    <property type="component" value="Unassembled WGS sequence"/>
</dbReference>
<evidence type="ECO:0000256" key="1">
    <source>
        <dbReference type="SAM" id="MobiDB-lite"/>
    </source>
</evidence>
<name>A0A0C3KYQ8_PISTI</name>